<keyword evidence="2 3" id="KW-0802">TPR repeat</keyword>
<reference evidence="4 5" key="1">
    <citation type="submission" date="2022-05" db="EMBL/GenBank/DDBJ databases">
        <authorList>
            <consortium name="Genoscope - CEA"/>
            <person name="William W."/>
        </authorList>
    </citation>
    <scope>NUCLEOTIDE SEQUENCE [LARGE SCALE GENOMIC DNA]</scope>
</reference>
<keyword evidence="5" id="KW-1185">Reference proteome</keyword>
<dbReference type="EMBL" id="CALNXK010000496">
    <property type="protein sequence ID" value="CAH3186673.1"/>
    <property type="molecule type" value="Genomic_DNA"/>
</dbReference>
<name>A0ABN8S563_9CNID</name>
<evidence type="ECO:0000256" key="1">
    <source>
        <dbReference type="ARBA" id="ARBA00022737"/>
    </source>
</evidence>
<feature type="repeat" description="TPR" evidence="3">
    <location>
        <begin position="330"/>
        <end position="363"/>
    </location>
</feature>
<comment type="caution">
    <text evidence="4">The sequence shown here is derived from an EMBL/GenBank/DDBJ whole genome shotgun (WGS) entry which is preliminary data.</text>
</comment>
<protein>
    <recommendedName>
        <fullName evidence="6">Nephrocystin-3</fullName>
    </recommendedName>
</protein>
<evidence type="ECO:0008006" key="6">
    <source>
        <dbReference type="Google" id="ProtNLM"/>
    </source>
</evidence>
<evidence type="ECO:0000313" key="5">
    <source>
        <dbReference type="Proteomes" id="UP001159405"/>
    </source>
</evidence>
<dbReference type="SMART" id="SM00028">
    <property type="entry name" value="TPR"/>
    <property type="match status" value="5"/>
</dbReference>
<dbReference type="PANTHER" id="PTHR45641">
    <property type="entry name" value="TETRATRICOPEPTIDE REPEAT PROTEIN (AFU_ORTHOLOGUE AFUA_6G03870)"/>
    <property type="match status" value="1"/>
</dbReference>
<feature type="repeat" description="TPR" evidence="3">
    <location>
        <begin position="288"/>
        <end position="321"/>
    </location>
</feature>
<gene>
    <name evidence="4" type="ORF">PLOB_00035260</name>
</gene>
<dbReference type="Pfam" id="PF13424">
    <property type="entry name" value="TPR_12"/>
    <property type="match status" value="3"/>
</dbReference>
<evidence type="ECO:0000313" key="4">
    <source>
        <dbReference type="EMBL" id="CAH3186673.1"/>
    </source>
</evidence>
<sequence>MALQPYQDEELNFFKFASLVLNEFPKALRQKFKSMWDGTYGHRPGFKLWDDCSAVRILFASLEGDKNKVPIHTSYNEWDCTALFQATIYAQSFACGRSFTLSDLYLKPLALPHDSFHASVTSPCGNEEETLALAIDQLRLLRNSLCHSVRSLMDRETFDERMKQAKDAFTALGVVTDLLDAVASLDESHFPTNEVHTLNKKIRKESQTCVQMLEDVVANVEEWKRDTATKQDIAILSLKIDELKAAQEIPGPKAMAAEVQASKETIGVVQPTAVATNNLAPEKHESTADSYYSLGITQLEKDDLKPALKSLQSALTIRVKLFGEKHKATAESYYSIGLTQQKMGSLRPALQSFRRVLAINIKLFGEEQESVRTADIYVHLWTIQHELGYFKSALHSKKRALAIRISLLFGEEHKSTAESYHSLGITQQELGDLKSALLSHRRALDICFKLFGEIHENTADSYYQLGIIQRKLGFLRAALNCHQHVISIRIKLFGEKHKCIADSYYSLGIARRGLGDLKSALRSNQRALAIRIELFGEEHKCTADSYYLL</sequence>
<dbReference type="InterPro" id="IPR011990">
    <property type="entry name" value="TPR-like_helical_dom_sf"/>
</dbReference>
<accession>A0ABN8S563</accession>
<dbReference type="PANTHER" id="PTHR45641:SF19">
    <property type="entry name" value="NEPHROCYSTIN-3"/>
    <property type="match status" value="1"/>
</dbReference>
<dbReference type="InterPro" id="IPR019734">
    <property type="entry name" value="TPR_rpt"/>
</dbReference>
<evidence type="ECO:0000256" key="2">
    <source>
        <dbReference type="ARBA" id="ARBA00022803"/>
    </source>
</evidence>
<dbReference type="PROSITE" id="PS50005">
    <property type="entry name" value="TPR"/>
    <property type="match status" value="2"/>
</dbReference>
<proteinExistence type="predicted"/>
<dbReference type="Gene3D" id="1.25.40.10">
    <property type="entry name" value="Tetratricopeptide repeat domain"/>
    <property type="match status" value="2"/>
</dbReference>
<dbReference type="Proteomes" id="UP001159405">
    <property type="component" value="Unassembled WGS sequence"/>
</dbReference>
<evidence type="ECO:0000256" key="3">
    <source>
        <dbReference type="PROSITE-ProRule" id="PRU00339"/>
    </source>
</evidence>
<keyword evidence="1" id="KW-0677">Repeat</keyword>
<dbReference type="SUPFAM" id="SSF48452">
    <property type="entry name" value="TPR-like"/>
    <property type="match status" value="2"/>
</dbReference>
<organism evidence="4 5">
    <name type="scientific">Porites lobata</name>
    <dbReference type="NCBI Taxonomy" id="104759"/>
    <lineage>
        <taxon>Eukaryota</taxon>
        <taxon>Metazoa</taxon>
        <taxon>Cnidaria</taxon>
        <taxon>Anthozoa</taxon>
        <taxon>Hexacorallia</taxon>
        <taxon>Scleractinia</taxon>
        <taxon>Fungiina</taxon>
        <taxon>Poritidae</taxon>
        <taxon>Porites</taxon>
    </lineage>
</organism>